<organism evidence="2 3">
    <name type="scientific">Ignelater luminosus</name>
    <name type="common">Cucubano</name>
    <name type="synonym">Pyrophorus luminosus</name>
    <dbReference type="NCBI Taxonomy" id="2038154"/>
    <lineage>
        <taxon>Eukaryota</taxon>
        <taxon>Metazoa</taxon>
        <taxon>Ecdysozoa</taxon>
        <taxon>Arthropoda</taxon>
        <taxon>Hexapoda</taxon>
        <taxon>Insecta</taxon>
        <taxon>Pterygota</taxon>
        <taxon>Neoptera</taxon>
        <taxon>Endopterygota</taxon>
        <taxon>Coleoptera</taxon>
        <taxon>Polyphaga</taxon>
        <taxon>Elateriformia</taxon>
        <taxon>Elateroidea</taxon>
        <taxon>Elateridae</taxon>
        <taxon>Agrypninae</taxon>
        <taxon>Pyrophorini</taxon>
        <taxon>Ignelater</taxon>
    </lineage>
</organism>
<reference evidence="2" key="1">
    <citation type="submission" date="2019-08" db="EMBL/GenBank/DDBJ databases">
        <title>The genome of the North American firefly Photinus pyralis.</title>
        <authorList>
            <consortium name="Photinus pyralis genome working group"/>
            <person name="Fallon T.R."/>
            <person name="Sander Lower S.E."/>
            <person name="Weng J.-K."/>
        </authorList>
    </citation>
    <scope>NUCLEOTIDE SEQUENCE</scope>
    <source>
        <strain evidence="2">TRF0915ILg1</strain>
        <tissue evidence="2">Whole body</tissue>
    </source>
</reference>
<protein>
    <submittedName>
        <fullName evidence="2">Uncharacterized protein</fullName>
    </submittedName>
</protein>
<feature type="compositionally biased region" description="Low complexity" evidence="1">
    <location>
        <begin position="265"/>
        <end position="278"/>
    </location>
</feature>
<name>A0A8K0DF53_IGNLU</name>
<dbReference type="AlphaFoldDB" id="A0A8K0DF53"/>
<feature type="non-terminal residue" evidence="2">
    <location>
        <position position="540"/>
    </location>
</feature>
<comment type="caution">
    <text evidence="2">The sequence shown here is derived from an EMBL/GenBank/DDBJ whole genome shotgun (WGS) entry which is preliminary data.</text>
</comment>
<dbReference type="EMBL" id="VTPC01001125">
    <property type="protein sequence ID" value="KAF2903011.1"/>
    <property type="molecule type" value="Genomic_DNA"/>
</dbReference>
<feature type="compositionally biased region" description="Basic and acidic residues" evidence="1">
    <location>
        <begin position="404"/>
        <end position="420"/>
    </location>
</feature>
<feature type="compositionally biased region" description="Low complexity" evidence="1">
    <location>
        <begin position="475"/>
        <end position="489"/>
    </location>
</feature>
<feature type="compositionally biased region" description="Low complexity" evidence="1">
    <location>
        <begin position="454"/>
        <end position="465"/>
    </location>
</feature>
<evidence type="ECO:0000256" key="1">
    <source>
        <dbReference type="SAM" id="MobiDB-lite"/>
    </source>
</evidence>
<evidence type="ECO:0000313" key="3">
    <source>
        <dbReference type="Proteomes" id="UP000801492"/>
    </source>
</evidence>
<evidence type="ECO:0000313" key="2">
    <source>
        <dbReference type="EMBL" id="KAF2903011.1"/>
    </source>
</evidence>
<gene>
    <name evidence="2" type="ORF">ILUMI_03180</name>
</gene>
<dbReference type="Proteomes" id="UP000801492">
    <property type="component" value="Unassembled WGS sequence"/>
</dbReference>
<proteinExistence type="predicted"/>
<dbReference type="OrthoDB" id="28230at2759"/>
<keyword evidence="3" id="KW-1185">Reference proteome</keyword>
<feature type="region of interest" description="Disordered" evidence="1">
    <location>
        <begin position="258"/>
        <end position="287"/>
    </location>
</feature>
<accession>A0A8K0DF53</accession>
<sequence>MVTSGVVWCLKNDRWVPLQLSSIRLHGVLTQAHWAAVSKFLQQVANKQLVLQENGFTELTEQQKEVLLLQQHVKTGLDCNNKTSSESGAELKKTDDKLIENEDDVSKSKIETPCINVEEVKQQQQQQQQQQWHNVVIEENGVLQILNNNGKTEIDSSQIESQSNVVNSLIKIPEQSIVSDGSRIFTLNFEQPVNKSLEQISSTDSKDCDNHRFQEVFPSNDINNSNVDRNNCNLFIDNLLQETDNSKNVSIIGRFTIEQNEDSTNDPNSNDNNSNDNLNKTDRKNSTQSDEIVLRLLRKYSKYSRDALDDEILNAIDSFTIDNNNSPRSRKMSVIHKEEKLYENCSDFCRSSFHEENFENERNEHLMRWLKQQSKQKHFWDTRENNRKLSLPCPDNKTSSWGVDTKKSVTTESSPTDRRKSCITFKSHSRKSSVSSAFESRKSSANSSPDSRKSSISSPSISDSGKFSDFESRKNSVTSNSSCSESEESGTITTHWQKILKKHIGSKNLEKKLKKQREAWARNTRKLSLGSDAADLTLQS</sequence>
<feature type="region of interest" description="Disordered" evidence="1">
    <location>
        <begin position="390"/>
        <end position="489"/>
    </location>
</feature>